<dbReference type="FunFam" id="3.40.50.1820:FF:000100">
    <property type="entry name" value="Carboxylic ester hydrolase"/>
    <property type="match status" value="1"/>
</dbReference>
<accession>A0ABC9XMD1</accession>
<comment type="catalytic activity">
    <reaction evidence="36">
        <text>12-(9Z-hexadecenoyloxy)-octadecanoate + H2O = 12-hydroxyoctadecanoate + (9Z)-hexadecenoate + H(+)</text>
        <dbReference type="Rhea" id="RHEA:52072"/>
        <dbReference type="ChEBI" id="CHEBI:15377"/>
        <dbReference type="ChEBI" id="CHEBI:15378"/>
        <dbReference type="ChEBI" id="CHEBI:32372"/>
        <dbReference type="ChEBI" id="CHEBI:84201"/>
        <dbReference type="ChEBI" id="CHEBI:136312"/>
    </reaction>
    <physiologicalReaction direction="left-to-right" evidence="36">
        <dbReference type="Rhea" id="RHEA:52073"/>
    </physiologicalReaction>
</comment>
<dbReference type="Gene3D" id="3.30.160.60">
    <property type="entry name" value="Classic Zinc Finger"/>
    <property type="match status" value="5"/>
</dbReference>
<dbReference type="EC" id="3.1.1.6" evidence="41"/>
<comment type="catalytic activity">
    <reaction evidence="20">
        <text>a triacylglycerol + H2O = a diacylglycerol + a fatty acid + H(+)</text>
        <dbReference type="Rhea" id="RHEA:12044"/>
        <dbReference type="ChEBI" id="CHEBI:15377"/>
        <dbReference type="ChEBI" id="CHEBI:15378"/>
        <dbReference type="ChEBI" id="CHEBI:17855"/>
        <dbReference type="ChEBI" id="CHEBI:18035"/>
        <dbReference type="ChEBI" id="CHEBI:28868"/>
        <dbReference type="EC" id="3.1.1.3"/>
    </reaction>
    <physiologicalReaction direction="left-to-right" evidence="20">
        <dbReference type="Rhea" id="RHEA:12045"/>
    </physiologicalReaction>
</comment>
<evidence type="ECO:0000256" key="1">
    <source>
        <dbReference type="ARBA" id="ARBA00000923"/>
    </source>
</evidence>
<dbReference type="InterPro" id="IPR002018">
    <property type="entry name" value="CarbesteraseB"/>
</dbReference>
<comment type="catalytic activity">
    <reaction evidence="34">
        <text>13-(9Z-octadecenoyloxy)-octadecanoate + H2O = 13-hydroxy-octadecanoate + (9Z)-octadecenoate + H(+)</text>
        <dbReference type="Rhea" id="RHEA:52064"/>
        <dbReference type="ChEBI" id="CHEBI:15377"/>
        <dbReference type="ChEBI" id="CHEBI:15378"/>
        <dbReference type="ChEBI" id="CHEBI:30823"/>
        <dbReference type="ChEBI" id="CHEBI:136303"/>
        <dbReference type="ChEBI" id="CHEBI:136304"/>
    </reaction>
    <physiologicalReaction direction="left-to-right" evidence="34">
        <dbReference type="Rhea" id="RHEA:52065"/>
    </physiologicalReaction>
</comment>
<dbReference type="GO" id="GO:0008126">
    <property type="term" value="F:acetylesterase activity"/>
    <property type="evidence" value="ECO:0007669"/>
    <property type="project" value="UniProtKB-EC"/>
</dbReference>
<evidence type="ECO:0000256" key="31">
    <source>
        <dbReference type="ARBA" id="ARBA00048800"/>
    </source>
</evidence>
<evidence type="ECO:0000256" key="43">
    <source>
        <dbReference type="ARBA" id="ARBA00075760"/>
    </source>
</evidence>
<evidence type="ECO:0000256" key="41">
    <source>
        <dbReference type="ARBA" id="ARBA00067090"/>
    </source>
</evidence>
<dbReference type="AlphaFoldDB" id="A0ABC9XMD1"/>
<dbReference type="SMART" id="SM00355">
    <property type="entry name" value="ZnF_C2H2"/>
    <property type="match status" value="5"/>
</dbReference>
<evidence type="ECO:0000256" key="30">
    <source>
        <dbReference type="ARBA" id="ARBA00048701"/>
    </source>
</evidence>
<dbReference type="GO" id="GO:0016042">
    <property type="term" value="P:lipid catabolic process"/>
    <property type="evidence" value="ECO:0007669"/>
    <property type="project" value="UniProtKB-KW"/>
</dbReference>
<protein>
    <recommendedName>
        <fullName evidence="42">Bile salt-activated lipase</fullName>
        <ecNumber evidence="22">3.1.1.13</ecNumber>
        <ecNumber evidence="41">3.1.1.6</ecNumber>
    </recommendedName>
    <alternativeName>
        <fullName evidence="44">Bile salt-stimulated lipase</fullName>
    </alternativeName>
    <alternativeName>
        <fullName evidence="45">Carboxyl ester lipase</fullName>
    </alternativeName>
    <alternativeName>
        <fullName evidence="43">Cholesterol esterase</fullName>
    </alternativeName>
    <alternativeName>
        <fullName evidence="46">Pancreatic lysophospholipase</fullName>
    </alternativeName>
    <alternativeName>
        <fullName evidence="23">Sterol esterase</fullName>
    </alternativeName>
</protein>
<feature type="domain" description="C2H2-type" evidence="48">
    <location>
        <begin position="197"/>
        <end position="224"/>
    </location>
</feature>
<evidence type="ECO:0000256" key="4">
    <source>
        <dbReference type="ARBA" id="ARBA00005964"/>
    </source>
</evidence>
<evidence type="ECO:0000256" key="24">
    <source>
        <dbReference type="ARBA" id="ARBA00047368"/>
    </source>
</evidence>
<comment type="catalytic activity">
    <reaction evidence="39">
        <text>a sterol ester + H2O = a sterol + a fatty acid + H(+)</text>
        <dbReference type="Rhea" id="RHEA:10100"/>
        <dbReference type="ChEBI" id="CHEBI:15377"/>
        <dbReference type="ChEBI" id="CHEBI:15378"/>
        <dbReference type="ChEBI" id="CHEBI:15889"/>
        <dbReference type="ChEBI" id="CHEBI:28868"/>
        <dbReference type="ChEBI" id="CHEBI:35915"/>
        <dbReference type="EC" id="3.1.1.13"/>
    </reaction>
    <physiologicalReaction direction="left-to-right" evidence="39">
        <dbReference type="Rhea" id="RHEA:10101"/>
    </physiologicalReaction>
</comment>
<comment type="catalytic activity">
    <reaction evidence="29">
        <text>12-octadecanoyloxy-octadecanoate + H2O = 12-hydroxyoctadecanoate + octadecanoate + H(+)</text>
        <dbReference type="Rhea" id="RHEA:52080"/>
        <dbReference type="ChEBI" id="CHEBI:15377"/>
        <dbReference type="ChEBI" id="CHEBI:15378"/>
        <dbReference type="ChEBI" id="CHEBI:25629"/>
        <dbReference type="ChEBI" id="CHEBI:84201"/>
        <dbReference type="ChEBI" id="CHEBI:136330"/>
    </reaction>
    <physiologicalReaction direction="left-to-right" evidence="29">
        <dbReference type="Rhea" id="RHEA:52081"/>
    </physiologicalReaction>
</comment>
<evidence type="ECO:0000256" key="12">
    <source>
        <dbReference type="ARBA" id="ARBA00022833"/>
    </source>
</evidence>
<evidence type="ECO:0000256" key="42">
    <source>
        <dbReference type="ARBA" id="ARBA00070864"/>
    </source>
</evidence>
<dbReference type="SUPFAM" id="SSF57667">
    <property type="entry name" value="beta-beta-alpha zinc fingers"/>
    <property type="match status" value="3"/>
</dbReference>
<evidence type="ECO:0000256" key="18">
    <source>
        <dbReference type="ARBA" id="ARBA00023180"/>
    </source>
</evidence>
<dbReference type="Pfam" id="PF00096">
    <property type="entry name" value="zf-C2H2"/>
    <property type="match status" value="5"/>
</dbReference>
<keyword evidence="17" id="KW-0804">Transcription</keyword>
<comment type="catalytic activity">
    <reaction evidence="33">
        <text>1,2,3-trioctanoylglycerol + H2O = dioctanoylglycerol + octanoate + H(+)</text>
        <dbReference type="Rhea" id="RHEA:47864"/>
        <dbReference type="ChEBI" id="CHEBI:15377"/>
        <dbReference type="ChEBI" id="CHEBI:15378"/>
        <dbReference type="ChEBI" id="CHEBI:25646"/>
        <dbReference type="ChEBI" id="CHEBI:76978"/>
        <dbReference type="ChEBI" id="CHEBI:88066"/>
    </reaction>
    <physiologicalReaction direction="left-to-right" evidence="33">
        <dbReference type="Rhea" id="RHEA:47865"/>
    </physiologicalReaction>
</comment>
<dbReference type="PANTHER" id="PTHR43903">
    <property type="entry name" value="NEUROLIGIN"/>
    <property type="match status" value="1"/>
</dbReference>
<evidence type="ECO:0000256" key="44">
    <source>
        <dbReference type="ARBA" id="ARBA00078987"/>
    </source>
</evidence>
<keyword evidence="8" id="KW-0732">Signal</keyword>
<keyword evidence="6" id="KW-0964">Secreted</keyword>
<evidence type="ECO:0000256" key="25">
    <source>
        <dbReference type="ARBA" id="ARBA00047427"/>
    </source>
</evidence>
<gene>
    <name evidence="49" type="ORF">GRJ2_002325500</name>
</gene>
<comment type="catalytic activity">
    <reaction evidence="38">
        <text>5-(9Z-hexadecenoyloxy)-octadecanoate + H2O = 5-hydroxy-octadecanoate + (9Z)-hexadecenoate + H(+)</text>
        <dbReference type="Rhea" id="RHEA:52092"/>
        <dbReference type="ChEBI" id="CHEBI:15377"/>
        <dbReference type="ChEBI" id="CHEBI:15378"/>
        <dbReference type="ChEBI" id="CHEBI:32372"/>
        <dbReference type="ChEBI" id="CHEBI:136369"/>
        <dbReference type="ChEBI" id="CHEBI:136370"/>
    </reaction>
    <physiologicalReaction direction="left-to-right" evidence="38">
        <dbReference type="Rhea" id="RHEA:52093"/>
    </physiologicalReaction>
</comment>
<dbReference type="InterPro" id="IPR029058">
    <property type="entry name" value="AB_hydrolase_fold"/>
</dbReference>
<feature type="domain" description="C2H2-type" evidence="48">
    <location>
        <begin position="225"/>
        <end position="252"/>
    </location>
</feature>
<dbReference type="Pfam" id="PF09734">
    <property type="entry name" value="Tau95"/>
    <property type="match status" value="1"/>
</dbReference>
<keyword evidence="15" id="KW-0443">Lipid metabolism</keyword>
<keyword evidence="11" id="KW-0378">Hydrolase</keyword>
<evidence type="ECO:0000256" key="20">
    <source>
        <dbReference type="ARBA" id="ARBA00023369"/>
    </source>
</evidence>
<evidence type="ECO:0000313" key="50">
    <source>
        <dbReference type="Proteomes" id="UP001623348"/>
    </source>
</evidence>
<evidence type="ECO:0000256" key="47">
    <source>
        <dbReference type="PROSITE-ProRule" id="PRU00042"/>
    </source>
</evidence>
<dbReference type="GO" id="GO:0005634">
    <property type="term" value="C:nucleus"/>
    <property type="evidence" value="ECO:0007669"/>
    <property type="project" value="UniProtKB-SubCell"/>
</dbReference>
<evidence type="ECO:0000256" key="5">
    <source>
        <dbReference type="ARBA" id="ARBA00022487"/>
    </source>
</evidence>
<comment type="catalytic activity">
    <reaction evidence="25">
        <text>13-octadecanoyloxy-octadecanoate + H2O = 13-hydroxy-octadecanoate + octadecanoate + H(+)</text>
        <dbReference type="Rhea" id="RHEA:52084"/>
        <dbReference type="ChEBI" id="CHEBI:15377"/>
        <dbReference type="ChEBI" id="CHEBI:15378"/>
        <dbReference type="ChEBI" id="CHEBI:25629"/>
        <dbReference type="ChEBI" id="CHEBI:136304"/>
        <dbReference type="ChEBI" id="CHEBI:136335"/>
    </reaction>
    <physiologicalReaction direction="left-to-right" evidence="25">
        <dbReference type="Rhea" id="RHEA:52085"/>
    </physiologicalReaction>
</comment>
<evidence type="ECO:0000256" key="27">
    <source>
        <dbReference type="ARBA" id="ARBA00047863"/>
    </source>
</evidence>
<evidence type="ECO:0000256" key="15">
    <source>
        <dbReference type="ARBA" id="ARBA00023098"/>
    </source>
</evidence>
<evidence type="ECO:0000256" key="40">
    <source>
        <dbReference type="ARBA" id="ARBA00064516"/>
    </source>
</evidence>
<dbReference type="PROSITE" id="PS00122">
    <property type="entry name" value="CARBOXYLESTERASE_B_1"/>
    <property type="match status" value="1"/>
</dbReference>
<comment type="catalytic activity">
    <reaction evidence="27">
        <text>9-hexadecanoyloxy-octadecanoate + H2O = 9-hydroxy-octadecanoate + hexadecanoate + H(+)</text>
        <dbReference type="Rhea" id="RHEA:52052"/>
        <dbReference type="ChEBI" id="CHEBI:7896"/>
        <dbReference type="ChEBI" id="CHEBI:15377"/>
        <dbReference type="ChEBI" id="CHEBI:15378"/>
        <dbReference type="ChEBI" id="CHEBI:83670"/>
        <dbReference type="ChEBI" id="CHEBI:136286"/>
    </reaction>
    <physiologicalReaction direction="left-to-right" evidence="27">
        <dbReference type="Rhea" id="RHEA:52053"/>
    </physiologicalReaction>
</comment>
<dbReference type="InterPro" id="IPR019136">
    <property type="entry name" value="TF_IIIC_su-5_HTH"/>
</dbReference>
<comment type="catalytic activity">
    <reaction evidence="37">
        <text>an acetyl ester + H2O = an aliphatic alcohol + acetate + H(+)</text>
        <dbReference type="Rhea" id="RHEA:12957"/>
        <dbReference type="ChEBI" id="CHEBI:2571"/>
        <dbReference type="ChEBI" id="CHEBI:15377"/>
        <dbReference type="ChEBI" id="CHEBI:15378"/>
        <dbReference type="ChEBI" id="CHEBI:30089"/>
        <dbReference type="ChEBI" id="CHEBI:47622"/>
        <dbReference type="EC" id="3.1.1.6"/>
    </reaction>
    <physiologicalReaction direction="left-to-right" evidence="37">
        <dbReference type="Rhea" id="RHEA:12958"/>
    </physiologicalReaction>
</comment>
<keyword evidence="7" id="KW-0479">Metal-binding</keyword>
<dbReference type="CDD" id="cd00312">
    <property type="entry name" value="Esterase_lipase"/>
    <property type="match status" value="1"/>
</dbReference>
<dbReference type="FunFam" id="3.30.160.60:FF:000489">
    <property type="entry name" value="Zinc finger protein Gfi-1"/>
    <property type="match status" value="1"/>
</dbReference>
<evidence type="ECO:0000256" key="8">
    <source>
        <dbReference type="ARBA" id="ARBA00022729"/>
    </source>
</evidence>
<evidence type="ECO:0000256" key="33">
    <source>
        <dbReference type="ARBA" id="ARBA00049290"/>
    </source>
</evidence>
<comment type="catalytic activity">
    <reaction evidence="21">
        <text>a butanoate ester + H2O = an aliphatic alcohol + butanoate + H(+)</text>
        <dbReference type="Rhea" id="RHEA:47348"/>
        <dbReference type="ChEBI" id="CHEBI:2571"/>
        <dbReference type="ChEBI" id="CHEBI:15377"/>
        <dbReference type="ChEBI" id="CHEBI:15378"/>
        <dbReference type="ChEBI" id="CHEBI:17968"/>
        <dbReference type="ChEBI" id="CHEBI:50477"/>
    </reaction>
    <physiologicalReaction direction="left-to-right" evidence="21">
        <dbReference type="Rhea" id="RHEA:47349"/>
    </physiologicalReaction>
</comment>
<feature type="domain" description="C2H2-type" evidence="48">
    <location>
        <begin position="253"/>
        <end position="280"/>
    </location>
</feature>
<comment type="similarity">
    <text evidence="4">Belongs to the type-B carboxylesterase/lipase family.</text>
</comment>
<keyword evidence="50" id="KW-1185">Reference proteome</keyword>
<keyword evidence="9" id="KW-0677">Repeat</keyword>
<reference evidence="49 50" key="1">
    <citation type="submission" date="2024-06" db="EMBL/GenBank/DDBJ databases">
        <title>The draft genome of Grus japonensis, version 3.</title>
        <authorList>
            <person name="Nabeshima K."/>
            <person name="Suzuki S."/>
            <person name="Onuma M."/>
        </authorList>
    </citation>
    <scope>NUCLEOTIDE SEQUENCE [LARGE SCALE GENOMIC DNA]</scope>
    <source>
        <strain evidence="49 50">451A</strain>
    </source>
</reference>
<comment type="catalytic activity">
    <reaction evidence="35">
        <text>13-(9Z-hexadecenoyloxy)-octadecanoate + H2O = 13-hydroxy-octadecanoate + (9Z)-hexadecenoate + H(+)</text>
        <dbReference type="Rhea" id="RHEA:52076"/>
        <dbReference type="ChEBI" id="CHEBI:15377"/>
        <dbReference type="ChEBI" id="CHEBI:15378"/>
        <dbReference type="ChEBI" id="CHEBI:32372"/>
        <dbReference type="ChEBI" id="CHEBI:136304"/>
        <dbReference type="ChEBI" id="CHEBI:136315"/>
    </reaction>
    <physiologicalReaction direction="left-to-right" evidence="35">
        <dbReference type="Rhea" id="RHEA:52077"/>
    </physiologicalReaction>
</comment>
<evidence type="ECO:0000256" key="28">
    <source>
        <dbReference type="ARBA" id="ARBA00048386"/>
    </source>
</evidence>
<sequence length="856" mass="95843">MPRSFLVKSKKAHTYHHHRFVEDDLPILTWDPISSPFTAIGDKTPEDIKKQDLECVVPKQEKDPSELKEESVPVQYLSRMLPGPSAPEMAVPGLQIKDCTSTTSTPTFYKTSFSWDAFHLPYSYRQMSSTMQSALLEHPVSLYGSHLLPSSEPPLDYSMHYSSDMETYHCVKCNKVFSTPHGLEVHVRRSHSGTRPFACEVCGKTFGHAVSLEQHTNIHSQERSFECKMCGKTFKRSSTLSTHLLIHSDTRPYPCQYCGKRFHQKSDMKKHTYIHTGEKPHKCQVCGKAFSQSSNLITHSRKHTGFKPFSCELCAKGFQRKLFEVRPVWSRNAVKANISVHPDKLKLLLPYLAYYMLGVVYTEGGFVEGENKKLGLFGNYIDIFRGIPFAAPPKTLEDPQPHPGWDVSTNLPVMIWIYGGAFLVGGSQGANFLNNYLYDGEEIAVRGNVIVVTVNYRLGPLGFLSTGDENLPGNYGLKDQHMAIAWVKRNIKAFGGDPENITIFGESAGAVSVSLQTLSPKNKGFKRAISQSGVGLCSWAIQKDPLAWAEKLGEKVGCPIDNTTALANCLRVSDPKAVTLAYHLHLTNLPSPLVHTLALTPVIDGDFLPDTPENLFANTADIDYIAGVNNMDGHIFAGIDLPAINRPLVKITADEVYNLIKGLTVDRGERGANATYTLYTQAWGDNPDQEVMKKTVVDLITDYIFLVPTQWALNLHLQNARNAKTYSYLFSQPSRMPIYPHWVGADHADDLQYVFGKPFATPLGYLPKHRTVSSAMIAYWTNFARTGDPNKGNSEVPVNWPPYTNEGSYYLEINNKINADSVKQNLKTRYVNFWNSVYQNLPQVANISLTEELLWS</sequence>
<keyword evidence="14" id="KW-0805">Transcription regulation</keyword>
<keyword evidence="12" id="KW-0862">Zinc</keyword>
<name>A0ABC9XMD1_GRUJA</name>
<evidence type="ECO:0000256" key="13">
    <source>
        <dbReference type="ARBA" id="ARBA00022963"/>
    </source>
</evidence>
<dbReference type="SUPFAM" id="SSF53474">
    <property type="entry name" value="alpha/beta-Hydrolases"/>
    <property type="match status" value="1"/>
</dbReference>
<comment type="catalytic activity">
    <reaction evidence="1">
        <text>9-(9Z-hexadecenoyloxy)-octadecanoate + H2O = (9Z)-hexadecenoate + 9-hydroxy-octadecanoate + H(+)</text>
        <dbReference type="Rhea" id="RHEA:52068"/>
        <dbReference type="ChEBI" id="CHEBI:15377"/>
        <dbReference type="ChEBI" id="CHEBI:15378"/>
        <dbReference type="ChEBI" id="CHEBI:32372"/>
        <dbReference type="ChEBI" id="CHEBI:136286"/>
        <dbReference type="ChEBI" id="CHEBI:136309"/>
    </reaction>
    <physiologicalReaction direction="left-to-right" evidence="1">
        <dbReference type="Rhea" id="RHEA:52069"/>
    </physiologicalReaction>
</comment>
<proteinExistence type="inferred from homology"/>
<evidence type="ECO:0000256" key="32">
    <source>
        <dbReference type="ARBA" id="ARBA00049221"/>
    </source>
</evidence>
<evidence type="ECO:0000256" key="2">
    <source>
        <dbReference type="ARBA" id="ARBA00004123"/>
    </source>
</evidence>
<evidence type="ECO:0000256" key="11">
    <source>
        <dbReference type="ARBA" id="ARBA00022801"/>
    </source>
</evidence>
<evidence type="ECO:0000256" key="7">
    <source>
        <dbReference type="ARBA" id="ARBA00022723"/>
    </source>
</evidence>
<evidence type="ECO:0000256" key="10">
    <source>
        <dbReference type="ARBA" id="ARBA00022771"/>
    </source>
</evidence>
<dbReference type="GO" id="GO:0004806">
    <property type="term" value="F:triacylglycerol lipase activity"/>
    <property type="evidence" value="ECO:0007669"/>
    <property type="project" value="UniProtKB-EC"/>
</dbReference>
<comment type="subcellular location">
    <subcellularLocation>
        <location evidence="2">Nucleus</location>
    </subcellularLocation>
    <subcellularLocation>
        <location evidence="3">Secreted</location>
    </subcellularLocation>
</comment>
<evidence type="ECO:0000256" key="21">
    <source>
        <dbReference type="ARBA" id="ARBA00033629"/>
    </source>
</evidence>
<comment type="catalytic activity">
    <reaction evidence="24">
        <text>12-hexadecanoyloxy-octadecanoate + H2O = 12-hydroxyoctadecanoate + hexadecanoate + H(+)</text>
        <dbReference type="Rhea" id="RHEA:52056"/>
        <dbReference type="ChEBI" id="CHEBI:7896"/>
        <dbReference type="ChEBI" id="CHEBI:15377"/>
        <dbReference type="ChEBI" id="CHEBI:15378"/>
        <dbReference type="ChEBI" id="CHEBI:83677"/>
        <dbReference type="ChEBI" id="CHEBI:84201"/>
    </reaction>
    <physiologicalReaction direction="left-to-right" evidence="24">
        <dbReference type="Rhea" id="RHEA:52057"/>
    </physiologicalReaction>
</comment>
<comment type="catalytic activity">
    <reaction evidence="31">
        <text>9-(9Z-octadecenoyloxy)-octadecanoate + H2O = 9-hydroxy-octadecanoate + (9Z)-octadecenoate + H(+)</text>
        <dbReference type="Rhea" id="RHEA:52048"/>
        <dbReference type="ChEBI" id="CHEBI:15377"/>
        <dbReference type="ChEBI" id="CHEBI:15378"/>
        <dbReference type="ChEBI" id="CHEBI:30823"/>
        <dbReference type="ChEBI" id="CHEBI:136282"/>
        <dbReference type="ChEBI" id="CHEBI:136286"/>
    </reaction>
    <physiologicalReaction direction="left-to-right" evidence="31">
        <dbReference type="Rhea" id="RHEA:52049"/>
    </physiologicalReaction>
</comment>
<evidence type="ECO:0000256" key="37">
    <source>
        <dbReference type="ARBA" id="ARBA00051791"/>
    </source>
</evidence>
<evidence type="ECO:0000256" key="38">
    <source>
        <dbReference type="ARBA" id="ARBA00052473"/>
    </source>
</evidence>
<evidence type="ECO:0000256" key="3">
    <source>
        <dbReference type="ARBA" id="ARBA00004613"/>
    </source>
</evidence>
<dbReference type="FunFam" id="3.30.160.60:FF:000432">
    <property type="entry name" value="zinc finger protein Gfi-1b isoform X1"/>
    <property type="match status" value="1"/>
</dbReference>
<dbReference type="Proteomes" id="UP001623348">
    <property type="component" value="Unassembled WGS sequence"/>
</dbReference>
<evidence type="ECO:0000259" key="48">
    <source>
        <dbReference type="PROSITE" id="PS50157"/>
    </source>
</evidence>
<dbReference type="Pfam" id="PF00135">
    <property type="entry name" value="COesterase"/>
    <property type="match status" value="1"/>
</dbReference>
<dbReference type="InterPro" id="IPR013087">
    <property type="entry name" value="Znf_C2H2_type"/>
</dbReference>
<keyword evidence="19" id="KW-0539">Nucleus</keyword>
<evidence type="ECO:0000256" key="29">
    <source>
        <dbReference type="ARBA" id="ARBA00048680"/>
    </source>
</evidence>
<feature type="domain" description="C2H2-type" evidence="48">
    <location>
        <begin position="281"/>
        <end position="308"/>
    </location>
</feature>
<evidence type="ECO:0000256" key="6">
    <source>
        <dbReference type="ARBA" id="ARBA00022525"/>
    </source>
</evidence>
<evidence type="ECO:0000256" key="26">
    <source>
        <dbReference type="ARBA" id="ARBA00047653"/>
    </source>
</evidence>
<dbReference type="EC" id="3.1.1.13" evidence="22"/>
<dbReference type="PROSITE" id="PS00028">
    <property type="entry name" value="ZINC_FINGER_C2H2_1"/>
    <property type="match status" value="5"/>
</dbReference>
<comment type="catalytic activity">
    <reaction evidence="30">
        <text>12-(9Z-octadecenoyloxy)-octadecanoate + H2O = 12-hydroxyoctadecanoate + (9Z)-octadecenoate + H(+)</text>
        <dbReference type="Rhea" id="RHEA:52060"/>
        <dbReference type="ChEBI" id="CHEBI:15377"/>
        <dbReference type="ChEBI" id="CHEBI:15378"/>
        <dbReference type="ChEBI" id="CHEBI:30823"/>
        <dbReference type="ChEBI" id="CHEBI:84201"/>
        <dbReference type="ChEBI" id="CHEBI:136302"/>
    </reaction>
    <physiologicalReaction direction="left-to-right" evidence="30">
        <dbReference type="Rhea" id="RHEA:52061"/>
    </physiologicalReaction>
</comment>
<dbReference type="FunFam" id="3.30.160.60:FF:000245">
    <property type="entry name" value="zinc finger protein Gfi-1"/>
    <property type="match status" value="1"/>
</dbReference>
<comment type="catalytic activity">
    <reaction evidence="28">
        <text>1,2,3-tri-(9Z-octadecenoyl)-glycerol + H2O = di-(9Z)-octadecenoylglycerol + (9Z)-octadecenoate + H(+)</text>
        <dbReference type="Rhea" id="RHEA:38575"/>
        <dbReference type="ChEBI" id="CHEBI:15377"/>
        <dbReference type="ChEBI" id="CHEBI:15378"/>
        <dbReference type="ChEBI" id="CHEBI:30823"/>
        <dbReference type="ChEBI" id="CHEBI:53753"/>
        <dbReference type="ChEBI" id="CHEBI:75945"/>
    </reaction>
    <physiologicalReaction direction="left-to-right" evidence="28">
        <dbReference type="Rhea" id="RHEA:38576"/>
    </physiologicalReaction>
</comment>
<evidence type="ECO:0000256" key="19">
    <source>
        <dbReference type="ARBA" id="ARBA00023242"/>
    </source>
</evidence>
<evidence type="ECO:0000256" key="22">
    <source>
        <dbReference type="ARBA" id="ARBA00039150"/>
    </source>
</evidence>
<dbReference type="FunFam" id="3.30.160.60:FF:000827">
    <property type="entry name" value="Zinc finger protein Gfi-1"/>
    <property type="match status" value="1"/>
</dbReference>
<evidence type="ECO:0000256" key="9">
    <source>
        <dbReference type="ARBA" id="ARBA00022737"/>
    </source>
</evidence>
<evidence type="ECO:0000256" key="35">
    <source>
        <dbReference type="ARBA" id="ARBA00049322"/>
    </source>
</evidence>
<evidence type="ECO:0000313" key="49">
    <source>
        <dbReference type="EMBL" id="GAB0198601.1"/>
    </source>
</evidence>
<dbReference type="FunFam" id="3.30.160.60:FF:000208">
    <property type="entry name" value="zinc finger protein Gfi-1b"/>
    <property type="match status" value="1"/>
</dbReference>
<evidence type="ECO:0000256" key="34">
    <source>
        <dbReference type="ARBA" id="ARBA00049296"/>
    </source>
</evidence>
<comment type="subunit">
    <text evidence="40">Interacts with CLC.</text>
</comment>
<evidence type="ECO:0000256" key="14">
    <source>
        <dbReference type="ARBA" id="ARBA00023015"/>
    </source>
</evidence>
<dbReference type="Gene3D" id="3.40.50.1820">
    <property type="entry name" value="alpha/beta hydrolase"/>
    <property type="match status" value="1"/>
</dbReference>
<keyword evidence="10 47" id="KW-0863">Zinc-finger</keyword>
<keyword evidence="16" id="KW-1015">Disulfide bond</keyword>
<dbReference type="InterPro" id="IPR019826">
    <property type="entry name" value="Carboxylesterase_B_AS"/>
</dbReference>
<dbReference type="InterPro" id="IPR036236">
    <property type="entry name" value="Znf_C2H2_sf"/>
</dbReference>
<evidence type="ECO:0000256" key="17">
    <source>
        <dbReference type="ARBA" id="ARBA00023163"/>
    </source>
</evidence>
<evidence type="ECO:0000256" key="45">
    <source>
        <dbReference type="ARBA" id="ARBA00080674"/>
    </source>
</evidence>
<feature type="domain" description="C2H2-type" evidence="48">
    <location>
        <begin position="168"/>
        <end position="196"/>
    </location>
</feature>
<comment type="catalytic activity">
    <reaction evidence="26">
        <text>cholesteryl (9Z-octadecenoate) + H2O = cholesterol + (9Z)-octadecenoate + H(+)</text>
        <dbReference type="Rhea" id="RHEA:33875"/>
        <dbReference type="ChEBI" id="CHEBI:15377"/>
        <dbReference type="ChEBI" id="CHEBI:15378"/>
        <dbReference type="ChEBI" id="CHEBI:16113"/>
        <dbReference type="ChEBI" id="CHEBI:30823"/>
        <dbReference type="ChEBI" id="CHEBI:46898"/>
    </reaction>
    <physiologicalReaction direction="left-to-right" evidence="26">
        <dbReference type="Rhea" id="RHEA:33876"/>
    </physiologicalReaction>
</comment>
<dbReference type="EMBL" id="BAAFJT010000020">
    <property type="protein sequence ID" value="GAB0198601.1"/>
    <property type="molecule type" value="Genomic_DNA"/>
</dbReference>
<evidence type="ECO:0000256" key="46">
    <source>
        <dbReference type="ARBA" id="ARBA00082326"/>
    </source>
</evidence>
<keyword evidence="18" id="KW-0325">Glycoprotein</keyword>
<evidence type="ECO:0000256" key="39">
    <source>
        <dbReference type="ARBA" id="ARBA00053019"/>
    </source>
</evidence>
<dbReference type="GO" id="GO:0004771">
    <property type="term" value="F:sterol ester esterase activity"/>
    <property type="evidence" value="ECO:0007669"/>
    <property type="project" value="UniProtKB-EC"/>
</dbReference>
<dbReference type="PROSITE" id="PS50157">
    <property type="entry name" value="ZINC_FINGER_C2H2_2"/>
    <property type="match status" value="5"/>
</dbReference>
<dbReference type="GO" id="GO:0008270">
    <property type="term" value="F:zinc ion binding"/>
    <property type="evidence" value="ECO:0007669"/>
    <property type="project" value="UniProtKB-KW"/>
</dbReference>
<dbReference type="InterPro" id="IPR051093">
    <property type="entry name" value="Neuroligin/BSAL"/>
</dbReference>
<evidence type="ECO:0000256" key="16">
    <source>
        <dbReference type="ARBA" id="ARBA00023157"/>
    </source>
</evidence>
<comment type="caution">
    <text evidence="49">The sequence shown here is derived from an EMBL/GenBank/DDBJ whole genome shotgun (WGS) entry which is preliminary data.</text>
</comment>
<comment type="catalytic activity">
    <reaction evidence="32">
        <text>9-octadecanoyloxy-octadecanoate + H2O = 9-hydroxy-octadecanoate + octadecanoate + H(+)</text>
        <dbReference type="Rhea" id="RHEA:52096"/>
        <dbReference type="ChEBI" id="CHEBI:15377"/>
        <dbReference type="ChEBI" id="CHEBI:15378"/>
        <dbReference type="ChEBI" id="CHEBI:25629"/>
        <dbReference type="ChEBI" id="CHEBI:136286"/>
        <dbReference type="ChEBI" id="CHEBI:136373"/>
    </reaction>
    <physiologicalReaction direction="left-to-right" evidence="32">
        <dbReference type="Rhea" id="RHEA:52097"/>
    </physiologicalReaction>
</comment>
<evidence type="ECO:0000256" key="36">
    <source>
        <dbReference type="ARBA" id="ARBA00049428"/>
    </source>
</evidence>
<organism evidence="49 50">
    <name type="scientific">Grus japonensis</name>
    <name type="common">Japanese crane</name>
    <name type="synonym">Red-crowned crane</name>
    <dbReference type="NCBI Taxonomy" id="30415"/>
    <lineage>
        <taxon>Eukaryota</taxon>
        <taxon>Metazoa</taxon>
        <taxon>Chordata</taxon>
        <taxon>Craniata</taxon>
        <taxon>Vertebrata</taxon>
        <taxon>Euteleostomi</taxon>
        <taxon>Archelosauria</taxon>
        <taxon>Archosauria</taxon>
        <taxon>Dinosauria</taxon>
        <taxon>Saurischia</taxon>
        <taxon>Theropoda</taxon>
        <taxon>Coelurosauria</taxon>
        <taxon>Aves</taxon>
        <taxon>Neognathae</taxon>
        <taxon>Neoaves</taxon>
        <taxon>Gruiformes</taxon>
        <taxon>Gruidae</taxon>
        <taxon>Grus</taxon>
    </lineage>
</organism>
<keyword evidence="5" id="KW-0719">Serine esterase</keyword>
<keyword evidence="13" id="KW-0442">Lipid degradation</keyword>
<evidence type="ECO:0000256" key="23">
    <source>
        <dbReference type="ARBA" id="ARBA00042120"/>
    </source>
</evidence>
<dbReference type="GO" id="GO:0005576">
    <property type="term" value="C:extracellular region"/>
    <property type="evidence" value="ECO:0007669"/>
    <property type="project" value="UniProtKB-SubCell"/>
</dbReference>